<dbReference type="GO" id="GO:0003755">
    <property type="term" value="F:peptidyl-prolyl cis-trans isomerase activity"/>
    <property type="evidence" value="ECO:0007669"/>
    <property type="project" value="UniProtKB-EC"/>
</dbReference>
<dbReference type="EC" id="5.2.1.8" evidence="3 6"/>
<sequence length="336" mass="33411">MRKFVVIAAAAAVALTLAACSGSPATPSASPVACALTAPGTASDSVKVSGDFDTHPTTTFTSPLTSDITERTVLTEGTGAKAGTDMQATIDFTLYNATSGAELFTTIKDGGQPLPVIVNESQFLPGLVKAVSCSTVGSRVVAVVPPGDAYGSTGNSSLGVAAGDSLVFVVDVKDVTAAPSATPSPTVDPNMPTRATGADQPAPAGFPTVALADDGKPTVTIPASDPPTTVQIADLKKGDGAVVAAGDSVTVQYQGVIWGTGKVFDESWGKSPATFVTNQVIPGFTQALVGQTVGSQVIVIIPPDQGYGSAGVAAAGISGTDTLVFVIDILATTPGQ</sequence>
<evidence type="ECO:0000256" key="5">
    <source>
        <dbReference type="ARBA" id="ARBA00023235"/>
    </source>
</evidence>
<evidence type="ECO:0000256" key="1">
    <source>
        <dbReference type="ARBA" id="ARBA00000971"/>
    </source>
</evidence>
<reference evidence="10 11" key="1">
    <citation type="submission" date="2021-01" db="EMBL/GenBank/DDBJ databases">
        <title>Sequencing the genomes of 1000 actinobacteria strains.</title>
        <authorList>
            <person name="Klenk H.-P."/>
        </authorList>
    </citation>
    <scope>NUCLEOTIDE SEQUENCE [LARGE SCALE GENOMIC DNA]</scope>
    <source>
        <strain evidence="10 11">DSM 13057</strain>
    </source>
</reference>
<dbReference type="EMBL" id="JAFBBU010000001">
    <property type="protein sequence ID" value="MBM7471963.1"/>
    <property type="molecule type" value="Genomic_DNA"/>
</dbReference>
<feature type="domain" description="PPIase FKBP-type" evidence="9">
    <location>
        <begin position="85"/>
        <end position="176"/>
    </location>
</feature>
<evidence type="ECO:0000259" key="9">
    <source>
        <dbReference type="PROSITE" id="PS50059"/>
    </source>
</evidence>
<dbReference type="SUPFAM" id="SSF54534">
    <property type="entry name" value="FKBP-like"/>
    <property type="match status" value="2"/>
</dbReference>
<protein>
    <recommendedName>
        <fullName evidence="3 6">peptidylprolyl isomerase</fullName>
        <ecNumber evidence="3 6">5.2.1.8</ecNumber>
    </recommendedName>
</protein>
<keyword evidence="11" id="KW-1185">Reference proteome</keyword>
<evidence type="ECO:0000256" key="4">
    <source>
        <dbReference type="ARBA" id="ARBA00023110"/>
    </source>
</evidence>
<dbReference type="PROSITE" id="PS51257">
    <property type="entry name" value="PROKAR_LIPOPROTEIN"/>
    <property type="match status" value="1"/>
</dbReference>
<comment type="catalytic activity">
    <reaction evidence="1 6">
        <text>[protein]-peptidylproline (omega=180) = [protein]-peptidylproline (omega=0)</text>
        <dbReference type="Rhea" id="RHEA:16237"/>
        <dbReference type="Rhea" id="RHEA-COMP:10747"/>
        <dbReference type="Rhea" id="RHEA-COMP:10748"/>
        <dbReference type="ChEBI" id="CHEBI:83833"/>
        <dbReference type="ChEBI" id="CHEBI:83834"/>
        <dbReference type="EC" id="5.2.1.8"/>
    </reaction>
</comment>
<evidence type="ECO:0000313" key="10">
    <source>
        <dbReference type="EMBL" id="MBM7471963.1"/>
    </source>
</evidence>
<feature type="chain" id="PRO_5045402190" description="peptidylprolyl isomerase" evidence="8">
    <location>
        <begin position="26"/>
        <end position="336"/>
    </location>
</feature>
<dbReference type="InterPro" id="IPR001179">
    <property type="entry name" value="PPIase_FKBP_dom"/>
</dbReference>
<accession>A0ABS2L4I6</accession>
<feature type="domain" description="PPIase FKBP-type" evidence="9">
    <location>
        <begin position="246"/>
        <end position="333"/>
    </location>
</feature>
<evidence type="ECO:0000256" key="2">
    <source>
        <dbReference type="ARBA" id="ARBA00006577"/>
    </source>
</evidence>
<dbReference type="RefSeq" id="WP_205108332.1">
    <property type="nucleotide sequence ID" value="NZ_BAAAHT010000013.1"/>
</dbReference>
<dbReference type="PROSITE" id="PS50059">
    <property type="entry name" value="FKBP_PPIASE"/>
    <property type="match status" value="2"/>
</dbReference>
<dbReference type="Pfam" id="PF00254">
    <property type="entry name" value="FKBP_C"/>
    <property type="match status" value="2"/>
</dbReference>
<evidence type="ECO:0000256" key="8">
    <source>
        <dbReference type="SAM" id="SignalP"/>
    </source>
</evidence>
<keyword evidence="8" id="KW-0732">Signal</keyword>
<evidence type="ECO:0000256" key="6">
    <source>
        <dbReference type="PROSITE-ProRule" id="PRU00277"/>
    </source>
</evidence>
<dbReference type="PANTHER" id="PTHR43811">
    <property type="entry name" value="FKBP-TYPE PEPTIDYL-PROLYL CIS-TRANS ISOMERASE FKPA"/>
    <property type="match status" value="1"/>
</dbReference>
<comment type="caution">
    <text evidence="10">The sequence shown here is derived from an EMBL/GenBank/DDBJ whole genome shotgun (WGS) entry which is preliminary data.</text>
</comment>
<feature type="region of interest" description="Disordered" evidence="7">
    <location>
        <begin position="178"/>
        <end position="200"/>
    </location>
</feature>
<dbReference type="Proteomes" id="UP000776164">
    <property type="component" value="Unassembled WGS sequence"/>
</dbReference>
<evidence type="ECO:0000256" key="3">
    <source>
        <dbReference type="ARBA" id="ARBA00013194"/>
    </source>
</evidence>
<dbReference type="Gene3D" id="3.10.50.40">
    <property type="match status" value="2"/>
</dbReference>
<gene>
    <name evidence="10" type="ORF">JOE66_001597</name>
</gene>
<name>A0ABS2L4I6_9MICO</name>
<evidence type="ECO:0000256" key="7">
    <source>
        <dbReference type="SAM" id="MobiDB-lite"/>
    </source>
</evidence>
<dbReference type="PANTHER" id="PTHR43811:SF19">
    <property type="entry name" value="39 KDA FK506-BINDING NUCLEAR PROTEIN"/>
    <property type="match status" value="1"/>
</dbReference>
<proteinExistence type="inferred from homology"/>
<keyword evidence="4 6" id="KW-0697">Rotamase</keyword>
<keyword evidence="5 6" id="KW-0413">Isomerase</keyword>
<organism evidence="10 11">
    <name type="scientific">Subtercola frigoramans</name>
    <dbReference type="NCBI Taxonomy" id="120298"/>
    <lineage>
        <taxon>Bacteria</taxon>
        <taxon>Bacillati</taxon>
        <taxon>Actinomycetota</taxon>
        <taxon>Actinomycetes</taxon>
        <taxon>Micrococcales</taxon>
        <taxon>Microbacteriaceae</taxon>
        <taxon>Subtercola</taxon>
    </lineage>
</organism>
<comment type="similarity">
    <text evidence="2">Belongs to the FKBP-type PPIase family.</text>
</comment>
<dbReference type="InterPro" id="IPR046357">
    <property type="entry name" value="PPIase_dom_sf"/>
</dbReference>
<evidence type="ECO:0000313" key="11">
    <source>
        <dbReference type="Proteomes" id="UP000776164"/>
    </source>
</evidence>
<feature type="signal peptide" evidence="8">
    <location>
        <begin position="1"/>
        <end position="25"/>
    </location>
</feature>